<dbReference type="PANTHER" id="PTHR31175">
    <property type="entry name" value="AUXIN-RESPONSIVE FAMILY PROTEIN"/>
    <property type="match status" value="1"/>
</dbReference>
<sequence length="176" mass="18934">MIHPKKLAQLAKKWQRKVSVGAGGQQADECCSTVADKGHCVVYTAEGARFEVPLAYLATTVFGELLRMSGEEFGFTSSEGGRITLPCDAAVMEYVLCLVETVEAAEEAVAAKKEARARAKVEAQPACIDDDKDTKDYSSEGDTSSSDASNATTSSEEVTSRKRLREDDETGPSKKK</sequence>
<comment type="caution">
    <text evidence="3">The sequence shown here is derived from an EMBL/GenBank/DDBJ whole genome shotgun (WGS) entry which is preliminary data.</text>
</comment>
<reference evidence="3" key="1">
    <citation type="submission" date="2023-07" db="EMBL/GenBank/DDBJ databases">
        <title>A chromosome-level genome assembly of Lolium multiflorum.</title>
        <authorList>
            <person name="Chen Y."/>
            <person name="Copetti D."/>
            <person name="Kolliker R."/>
            <person name="Studer B."/>
        </authorList>
    </citation>
    <scope>NUCLEOTIDE SEQUENCE</scope>
    <source>
        <strain evidence="3">02402/16</strain>
        <tissue evidence="3">Leaf</tissue>
    </source>
</reference>
<dbReference type="InterPro" id="IPR003676">
    <property type="entry name" value="SAUR_fam"/>
</dbReference>
<evidence type="ECO:0000313" key="4">
    <source>
        <dbReference type="Proteomes" id="UP001231189"/>
    </source>
</evidence>
<dbReference type="Proteomes" id="UP001231189">
    <property type="component" value="Unassembled WGS sequence"/>
</dbReference>
<dbReference type="GO" id="GO:0009733">
    <property type="term" value="P:response to auxin"/>
    <property type="evidence" value="ECO:0007669"/>
    <property type="project" value="InterPro"/>
</dbReference>
<accession>A0AAD8VQ70</accession>
<proteinExistence type="inferred from homology"/>
<organism evidence="3 4">
    <name type="scientific">Lolium multiflorum</name>
    <name type="common">Italian ryegrass</name>
    <name type="synonym">Lolium perenne subsp. multiflorum</name>
    <dbReference type="NCBI Taxonomy" id="4521"/>
    <lineage>
        <taxon>Eukaryota</taxon>
        <taxon>Viridiplantae</taxon>
        <taxon>Streptophyta</taxon>
        <taxon>Embryophyta</taxon>
        <taxon>Tracheophyta</taxon>
        <taxon>Spermatophyta</taxon>
        <taxon>Magnoliopsida</taxon>
        <taxon>Liliopsida</taxon>
        <taxon>Poales</taxon>
        <taxon>Poaceae</taxon>
        <taxon>BOP clade</taxon>
        <taxon>Pooideae</taxon>
        <taxon>Poodae</taxon>
        <taxon>Poeae</taxon>
        <taxon>Poeae Chloroplast Group 2 (Poeae type)</taxon>
        <taxon>Loliodinae</taxon>
        <taxon>Loliinae</taxon>
        <taxon>Lolium</taxon>
    </lineage>
</organism>
<evidence type="ECO:0000256" key="2">
    <source>
        <dbReference type="SAM" id="MobiDB-lite"/>
    </source>
</evidence>
<feature type="compositionally biased region" description="Low complexity" evidence="2">
    <location>
        <begin position="140"/>
        <end position="155"/>
    </location>
</feature>
<gene>
    <name evidence="3" type="ORF">QYE76_020626</name>
</gene>
<keyword evidence="4" id="KW-1185">Reference proteome</keyword>
<dbReference type="Pfam" id="PF02519">
    <property type="entry name" value="Auxin_inducible"/>
    <property type="match status" value="1"/>
</dbReference>
<protein>
    <submittedName>
        <fullName evidence="3">Uncharacterized protein</fullName>
    </submittedName>
</protein>
<dbReference type="EMBL" id="JAUUTY010000006">
    <property type="protein sequence ID" value="KAK1615109.1"/>
    <property type="molecule type" value="Genomic_DNA"/>
</dbReference>
<name>A0AAD8VQ70_LOLMU</name>
<evidence type="ECO:0000256" key="1">
    <source>
        <dbReference type="ARBA" id="ARBA00006974"/>
    </source>
</evidence>
<evidence type="ECO:0000313" key="3">
    <source>
        <dbReference type="EMBL" id="KAK1615109.1"/>
    </source>
</evidence>
<dbReference type="PANTHER" id="PTHR31175:SF79">
    <property type="entry name" value="AUXIN INDUCED PROTEIN"/>
    <property type="match status" value="1"/>
</dbReference>
<dbReference type="AlphaFoldDB" id="A0AAD8VQ70"/>
<comment type="similarity">
    <text evidence="1">Belongs to the ARG7 family.</text>
</comment>
<feature type="region of interest" description="Disordered" evidence="2">
    <location>
        <begin position="122"/>
        <end position="176"/>
    </location>
</feature>